<keyword evidence="2" id="KW-1185">Reference proteome</keyword>
<dbReference type="SUPFAM" id="SSF55298">
    <property type="entry name" value="YjgF-like"/>
    <property type="match status" value="1"/>
</dbReference>
<dbReference type="Pfam" id="PF01042">
    <property type="entry name" value="Ribonuc_L-PSP"/>
    <property type="match status" value="1"/>
</dbReference>
<dbReference type="Gene3D" id="3.30.1330.40">
    <property type="entry name" value="RutC-like"/>
    <property type="match status" value="1"/>
</dbReference>
<accession>A0A4Q2L980</accession>
<dbReference type="InterPro" id="IPR006175">
    <property type="entry name" value="YjgF/YER057c/UK114"/>
</dbReference>
<comment type="caution">
    <text evidence="1">The sequence shown here is derived from an EMBL/GenBank/DDBJ whole genome shotgun (WGS) entry which is preliminary data.</text>
</comment>
<dbReference type="InterPro" id="IPR035959">
    <property type="entry name" value="RutC-like_sf"/>
</dbReference>
<dbReference type="Proteomes" id="UP000293865">
    <property type="component" value="Unassembled WGS sequence"/>
</dbReference>
<dbReference type="EMBL" id="SDPN01000001">
    <property type="protein sequence ID" value="RXZ73193.1"/>
    <property type="molecule type" value="Genomic_DNA"/>
</dbReference>
<sequence>MSIVRHNPSAMYPPYHSYSHATEVRGDSRLLVIAGLNGYEADGVTMPESFDEQAELIWSHLRTALAAAEMDFSNLISLRFYLAEPEYDEANVRILRRHLGELQVPRTVLCARLLEPGWKLEVEAMAAT</sequence>
<evidence type="ECO:0000313" key="1">
    <source>
        <dbReference type="EMBL" id="RXZ73193.1"/>
    </source>
</evidence>
<gene>
    <name evidence="1" type="ORF">ESP51_00380</name>
</gene>
<proteinExistence type="predicted"/>
<dbReference type="RefSeq" id="WP_129518896.1">
    <property type="nucleotide sequence ID" value="NZ_SDPN01000001.1"/>
</dbReference>
<reference evidence="1 2" key="1">
    <citation type="submission" date="2019-01" db="EMBL/GenBank/DDBJ databases">
        <title>Agromyces.</title>
        <authorList>
            <person name="Li J."/>
        </authorList>
    </citation>
    <scope>NUCLEOTIDE SEQUENCE [LARGE SCALE GENOMIC DNA]</scope>
    <source>
        <strain evidence="1 2">DSM 15934</strain>
    </source>
</reference>
<evidence type="ECO:0000313" key="2">
    <source>
        <dbReference type="Proteomes" id="UP000293865"/>
    </source>
</evidence>
<dbReference type="OrthoDB" id="3212792at2"/>
<organism evidence="1 2">
    <name type="scientific">Agromyces albus</name>
    <dbReference type="NCBI Taxonomy" id="205332"/>
    <lineage>
        <taxon>Bacteria</taxon>
        <taxon>Bacillati</taxon>
        <taxon>Actinomycetota</taxon>
        <taxon>Actinomycetes</taxon>
        <taxon>Micrococcales</taxon>
        <taxon>Microbacteriaceae</taxon>
        <taxon>Agromyces</taxon>
    </lineage>
</organism>
<name>A0A4Q2L980_9MICO</name>
<dbReference type="AlphaFoldDB" id="A0A4Q2L980"/>
<protein>
    <submittedName>
        <fullName evidence="1">RidA family protein</fullName>
    </submittedName>
</protein>